<dbReference type="Gene3D" id="1.10.10.10">
    <property type="entry name" value="Winged helix-like DNA-binding domain superfamily/Winged helix DNA-binding domain"/>
    <property type="match status" value="1"/>
</dbReference>
<name>A0A5C5E9L8_9LACT</name>
<dbReference type="InterPro" id="IPR036390">
    <property type="entry name" value="WH_DNA-bd_sf"/>
</dbReference>
<dbReference type="PANTHER" id="PTHR42756">
    <property type="entry name" value="TRANSCRIPTIONAL REGULATOR, MARR"/>
    <property type="match status" value="1"/>
</dbReference>
<evidence type="ECO:0000256" key="2">
    <source>
        <dbReference type="ARBA" id="ARBA00023125"/>
    </source>
</evidence>
<protein>
    <submittedName>
        <fullName evidence="5">Winged helix-turn-helix transcriptional regulator</fullName>
    </submittedName>
</protein>
<dbReference type="PRINTS" id="PR00598">
    <property type="entry name" value="HTHMARR"/>
</dbReference>
<evidence type="ECO:0000259" key="4">
    <source>
        <dbReference type="PROSITE" id="PS50995"/>
    </source>
</evidence>
<dbReference type="Proteomes" id="UP000313395">
    <property type="component" value="Unassembled WGS sequence"/>
</dbReference>
<evidence type="ECO:0000256" key="1">
    <source>
        <dbReference type="ARBA" id="ARBA00023015"/>
    </source>
</evidence>
<accession>A0A5C5E9L8</accession>
<dbReference type="PROSITE" id="PS50995">
    <property type="entry name" value="HTH_MARR_2"/>
    <property type="match status" value="1"/>
</dbReference>
<evidence type="ECO:0000313" key="5">
    <source>
        <dbReference type="EMBL" id="TNV69664.1"/>
    </source>
</evidence>
<dbReference type="SMART" id="SM00347">
    <property type="entry name" value="HTH_MARR"/>
    <property type="match status" value="1"/>
</dbReference>
<feature type="domain" description="HTH marR-type" evidence="4">
    <location>
        <begin position="11"/>
        <end position="143"/>
    </location>
</feature>
<dbReference type="EMBL" id="VENO01000001">
    <property type="protein sequence ID" value="TNV69664.1"/>
    <property type="molecule type" value="Genomic_DNA"/>
</dbReference>
<dbReference type="GO" id="GO:0003700">
    <property type="term" value="F:DNA-binding transcription factor activity"/>
    <property type="evidence" value="ECO:0007669"/>
    <property type="project" value="InterPro"/>
</dbReference>
<gene>
    <name evidence="5" type="ORF">FHK04_00020</name>
</gene>
<keyword evidence="6" id="KW-1185">Reference proteome</keyword>
<proteinExistence type="predicted"/>
<evidence type="ECO:0000313" key="6">
    <source>
        <dbReference type="Proteomes" id="UP000313395"/>
    </source>
</evidence>
<keyword evidence="3" id="KW-0804">Transcription</keyword>
<dbReference type="PANTHER" id="PTHR42756:SF1">
    <property type="entry name" value="TRANSCRIPTIONAL REPRESSOR OF EMRAB OPERON"/>
    <property type="match status" value="1"/>
</dbReference>
<comment type="caution">
    <text evidence="5">The sequence shown here is derived from an EMBL/GenBank/DDBJ whole genome shotgun (WGS) entry which is preliminary data.</text>
</comment>
<keyword evidence="1" id="KW-0805">Transcription regulation</keyword>
<reference evidence="5 6" key="1">
    <citation type="submission" date="2019-06" db="EMBL/GenBank/DDBJ databases">
        <title>Description Trichococcus psychrophilus sp. nov., isolated from a cold spring, by genomic and phenotypic analyses.</title>
        <authorList>
            <person name="Zakharyuk A."/>
        </authorList>
    </citation>
    <scope>NUCLEOTIDE SEQUENCE [LARGE SCALE GENOMIC DNA]</scope>
    <source>
        <strain evidence="5 6">SKBG</strain>
    </source>
</reference>
<dbReference type="InterPro" id="IPR036388">
    <property type="entry name" value="WH-like_DNA-bd_sf"/>
</dbReference>
<evidence type="ECO:0000256" key="3">
    <source>
        <dbReference type="ARBA" id="ARBA00023163"/>
    </source>
</evidence>
<dbReference type="SUPFAM" id="SSF46785">
    <property type="entry name" value="Winged helix' DNA-binding domain"/>
    <property type="match status" value="1"/>
</dbReference>
<organism evidence="5 6">
    <name type="scientific">Trichococcus shcherbakoviae subsp. psychrophilus</name>
    <dbReference type="NCBI Taxonomy" id="2585775"/>
    <lineage>
        <taxon>Bacteria</taxon>
        <taxon>Bacillati</taxon>
        <taxon>Bacillota</taxon>
        <taxon>Bacilli</taxon>
        <taxon>Lactobacillales</taxon>
        <taxon>Carnobacteriaceae</taxon>
        <taxon>Trichococcus</taxon>
    </lineage>
</organism>
<dbReference type="InterPro" id="IPR000835">
    <property type="entry name" value="HTH_MarR-typ"/>
</dbReference>
<dbReference type="Pfam" id="PF12802">
    <property type="entry name" value="MarR_2"/>
    <property type="match status" value="1"/>
</dbReference>
<dbReference type="AlphaFoldDB" id="A0A5C5E9L8"/>
<keyword evidence="2" id="KW-0238">DNA-binding</keyword>
<sequence>MHGGAQFMKEKKNLLISLSKLSKMYRAEVKTEMSDSDFSPNELDLITFLSNNEMDTSKEIADSLGLSKSLIARSVDSLVAKGFLETKVDEADRRYIHLVLTDQAKPIAERLRNRRKQFIASMTEGISQEQFAQFEWALEKMIANVERKKEE</sequence>
<dbReference type="GO" id="GO:0003677">
    <property type="term" value="F:DNA binding"/>
    <property type="evidence" value="ECO:0007669"/>
    <property type="project" value="UniProtKB-KW"/>
</dbReference>